<keyword evidence="1" id="KW-0472">Membrane</keyword>
<dbReference type="AlphaFoldDB" id="A0A2S5SVS3"/>
<feature type="transmembrane region" description="Helical" evidence="1">
    <location>
        <begin position="53"/>
        <end position="69"/>
    </location>
</feature>
<proteinExistence type="predicted"/>
<accession>A0A2S5SVS3</accession>
<sequence>MLSMNRTALSLSTRAVAAPLVALAFLVLAHVIWLALPAQATMALMSEHGPVEGLNVALYVAVAALVVLWRRPEDDWRLWTSLAIVMLAFAAREMDWHKAFTGTSVLKFSFFLRDGQPLHRVVAAAVLLPVALASAYLVLRQGPVLLGGLRRLDPVAVTVVVFALTLVVGKVADRAPAILAEEHGIVLSANVRAWQTSMEEVMELALAFLVALGAWQHRQRDPMP</sequence>
<evidence type="ECO:0000256" key="1">
    <source>
        <dbReference type="SAM" id="Phobius"/>
    </source>
</evidence>
<evidence type="ECO:0000313" key="3">
    <source>
        <dbReference type="Proteomes" id="UP000238605"/>
    </source>
</evidence>
<feature type="transmembrane region" description="Helical" evidence="1">
    <location>
        <begin position="151"/>
        <end position="172"/>
    </location>
</feature>
<name>A0A2S5SVS3_9BURK</name>
<dbReference type="EMBL" id="PSNX01000005">
    <property type="protein sequence ID" value="PPE66824.1"/>
    <property type="molecule type" value="Genomic_DNA"/>
</dbReference>
<keyword evidence="3" id="KW-1185">Reference proteome</keyword>
<gene>
    <name evidence="2" type="ORF">C1704_07530</name>
</gene>
<feature type="transmembrane region" description="Helical" evidence="1">
    <location>
        <begin position="118"/>
        <end position="139"/>
    </location>
</feature>
<reference evidence="2 3" key="1">
    <citation type="submission" date="2018-02" db="EMBL/GenBank/DDBJ databases">
        <title>Reclassifiation of [Polyangium] brachysporum DSM 7029 as Guopingzhaonella breviflexa gen. nov., sp. nov., a member of the family Comamonadaceae.</title>
        <authorList>
            <person name="Tang B."/>
        </authorList>
    </citation>
    <scope>NUCLEOTIDE SEQUENCE [LARGE SCALE GENOMIC DNA]</scope>
    <source>
        <strain evidence="2 3">BCRC 80649</strain>
    </source>
</reference>
<dbReference type="Proteomes" id="UP000238605">
    <property type="component" value="Unassembled WGS sequence"/>
</dbReference>
<comment type="caution">
    <text evidence="2">The sequence shown here is derived from an EMBL/GenBank/DDBJ whole genome shotgun (WGS) entry which is preliminary data.</text>
</comment>
<protein>
    <submittedName>
        <fullName evidence="2">Uncharacterized protein</fullName>
    </submittedName>
</protein>
<evidence type="ECO:0000313" key="2">
    <source>
        <dbReference type="EMBL" id="PPE66824.1"/>
    </source>
</evidence>
<keyword evidence="1" id="KW-1133">Transmembrane helix</keyword>
<organism evidence="2 3">
    <name type="scientific">Caldimonas caldifontis</name>
    <dbReference type="NCBI Taxonomy" id="1452508"/>
    <lineage>
        <taxon>Bacteria</taxon>
        <taxon>Pseudomonadati</taxon>
        <taxon>Pseudomonadota</taxon>
        <taxon>Betaproteobacteria</taxon>
        <taxon>Burkholderiales</taxon>
        <taxon>Sphaerotilaceae</taxon>
        <taxon>Caldimonas</taxon>
    </lineage>
</organism>
<keyword evidence="1" id="KW-0812">Transmembrane</keyword>